<dbReference type="InterPro" id="IPR006439">
    <property type="entry name" value="HAD-SF_hydro_IA"/>
</dbReference>
<reference evidence="2 4" key="1">
    <citation type="submission" date="2019-11" db="EMBL/GenBank/DDBJ databases">
        <title>Characterisation of Fundicoccus ignavus gen. nov. sp. nov., a novel genus of the family Aerococcaceae from bulk tank milk.</title>
        <authorList>
            <person name="Siebert A."/>
            <person name="Huptas C."/>
            <person name="Wenning M."/>
            <person name="Scherer S."/>
            <person name="Doll E.V."/>
        </authorList>
    </citation>
    <scope>NUCLEOTIDE SEQUENCE [LARGE SCALE GENOMIC DNA]</scope>
    <source>
        <strain evidence="2 4">DSM 109652</strain>
    </source>
</reference>
<dbReference type="NCBIfam" id="TIGR01509">
    <property type="entry name" value="HAD-SF-IA-v3"/>
    <property type="match status" value="1"/>
</dbReference>
<dbReference type="SFLD" id="SFLDG01129">
    <property type="entry name" value="C1.5:_HAD__Beta-PGM__Phosphata"/>
    <property type="match status" value="1"/>
</dbReference>
<dbReference type="GO" id="GO:0016787">
    <property type="term" value="F:hydrolase activity"/>
    <property type="evidence" value="ECO:0007669"/>
    <property type="project" value="UniProtKB-KW"/>
</dbReference>
<sequence>MIKKELFIFDMDGLMFDTERLVYECYLETAKIHGFEVKPEVFNHVLGKTQGDIIKTLQYIYEVEEEVVKWRKDIVDLKFQLIEERKTVRKKTGLLEILNFAKEQQIKTAVASSSKRKVIDLYLGLEDITPYIDVIVAGDEVSNGKPNPEIFLTACHKSGVSPDKAIVMEDSPAGINAALNAKITSFHIKDDLSDMPSVNGPIKIAKNIKELILPSLKPDYRVKSLLDVRDFMQTHELTI</sequence>
<dbReference type="SUPFAM" id="SSF56784">
    <property type="entry name" value="HAD-like"/>
    <property type="match status" value="1"/>
</dbReference>
<dbReference type="CDD" id="cd07505">
    <property type="entry name" value="HAD_BPGM-like"/>
    <property type="match status" value="1"/>
</dbReference>
<dbReference type="PANTHER" id="PTHR18901">
    <property type="entry name" value="2-DEOXYGLUCOSE-6-PHOSPHATE PHOSPHATASE 2"/>
    <property type="match status" value="1"/>
</dbReference>
<accession>A0A6I2GI73</accession>
<protein>
    <submittedName>
        <fullName evidence="1">HAD-IA family hydrolase</fullName>
    </submittedName>
</protein>
<evidence type="ECO:0000313" key="4">
    <source>
        <dbReference type="Proteomes" id="UP000440066"/>
    </source>
</evidence>
<keyword evidence="3" id="KW-1185">Reference proteome</keyword>
<dbReference type="AlphaFoldDB" id="A0A6I2GI73"/>
<reference evidence="1 3" key="2">
    <citation type="submission" date="2019-11" db="EMBL/GenBank/DDBJ databases">
        <title>Characterisation of Fundicoccus ignavus gen. nov. sp. nov., a novel genus of the family Aerococcaceae isolated from bulk tank milk.</title>
        <authorList>
            <person name="Siebert A."/>
            <person name="Huptas C."/>
            <person name="Wenning M."/>
            <person name="Scherer S."/>
            <person name="Doll E.V."/>
        </authorList>
    </citation>
    <scope>NUCLEOTIDE SEQUENCE [LARGE SCALE GENOMIC DNA]</scope>
    <source>
        <strain evidence="1 3">WS4759</strain>
    </source>
</reference>
<dbReference type="PANTHER" id="PTHR18901:SF38">
    <property type="entry name" value="PSEUDOURIDINE-5'-PHOSPHATASE"/>
    <property type="match status" value="1"/>
</dbReference>
<keyword evidence="1" id="KW-0378">Hydrolase</keyword>
<dbReference type="Proteomes" id="UP000440066">
    <property type="component" value="Unassembled WGS sequence"/>
</dbReference>
<comment type="caution">
    <text evidence="1">The sequence shown here is derived from an EMBL/GenBank/DDBJ whole genome shotgun (WGS) entry which is preliminary data.</text>
</comment>
<name>A0A6I2GI73_9LACT</name>
<dbReference type="InterPro" id="IPR023198">
    <property type="entry name" value="PGP-like_dom2"/>
</dbReference>
<dbReference type="InterPro" id="IPR036412">
    <property type="entry name" value="HAD-like_sf"/>
</dbReference>
<dbReference type="EMBL" id="WJQT01000003">
    <property type="protein sequence ID" value="MRJ46698.1"/>
    <property type="molecule type" value="Genomic_DNA"/>
</dbReference>
<evidence type="ECO:0000313" key="2">
    <source>
        <dbReference type="EMBL" id="MRJ46698.1"/>
    </source>
</evidence>
<evidence type="ECO:0000313" key="1">
    <source>
        <dbReference type="EMBL" id="MRI85542.1"/>
    </source>
</evidence>
<proteinExistence type="predicted"/>
<dbReference type="InterPro" id="IPR041492">
    <property type="entry name" value="HAD_2"/>
</dbReference>
<dbReference type="EMBL" id="WJQS01000004">
    <property type="protein sequence ID" value="MRI85542.1"/>
    <property type="molecule type" value="Genomic_DNA"/>
</dbReference>
<dbReference type="Proteomes" id="UP000430975">
    <property type="component" value="Unassembled WGS sequence"/>
</dbReference>
<dbReference type="Gene3D" id="3.40.50.1000">
    <property type="entry name" value="HAD superfamily/HAD-like"/>
    <property type="match status" value="1"/>
</dbReference>
<dbReference type="RefSeq" id="WP_153831787.1">
    <property type="nucleotide sequence ID" value="NZ_WJQS01000004.1"/>
</dbReference>
<gene>
    <name evidence="2" type="ORF">GF867_03825</name>
    <name evidence="1" type="ORF">GIY09_06575</name>
</gene>
<dbReference type="InterPro" id="IPR023214">
    <property type="entry name" value="HAD_sf"/>
</dbReference>
<dbReference type="Pfam" id="PF13419">
    <property type="entry name" value="HAD_2"/>
    <property type="match status" value="1"/>
</dbReference>
<dbReference type="Gene3D" id="1.10.150.240">
    <property type="entry name" value="Putative phosphatase, domain 2"/>
    <property type="match status" value="1"/>
</dbReference>
<organism evidence="1 3">
    <name type="scientific">Fundicoccus ignavus</name>
    <dbReference type="NCBI Taxonomy" id="2664442"/>
    <lineage>
        <taxon>Bacteria</taxon>
        <taxon>Bacillati</taxon>
        <taxon>Bacillota</taxon>
        <taxon>Bacilli</taxon>
        <taxon>Lactobacillales</taxon>
        <taxon>Aerococcaceae</taxon>
        <taxon>Fundicoccus</taxon>
    </lineage>
</organism>
<evidence type="ECO:0000313" key="3">
    <source>
        <dbReference type="Proteomes" id="UP000430975"/>
    </source>
</evidence>
<dbReference type="SFLD" id="SFLDS00003">
    <property type="entry name" value="Haloacid_Dehalogenase"/>
    <property type="match status" value="1"/>
</dbReference>